<comment type="caution">
    <text evidence="2">The sequence shown here is derived from an EMBL/GenBank/DDBJ whole genome shotgun (WGS) entry which is preliminary data.</text>
</comment>
<dbReference type="PANTHER" id="PTHR46270">
    <property type="entry name" value="ARMADILLO-TYPE FOLD-RELATED"/>
    <property type="match status" value="1"/>
</dbReference>
<evidence type="ECO:0000313" key="3">
    <source>
        <dbReference type="Proteomes" id="UP000663836"/>
    </source>
</evidence>
<dbReference type="Proteomes" id="UP000663836">
    <property type="component" value="Unassembled WGS sequence"/>
</dbReference>
<dbReference type="GO" id="GO:0007165">
    <property type="term" value="P:signal transduction"/>
    <property type="evidence" value="ECO:0007669"/>
    <property type="project" value="InterPro"/>
</dbReference>
<feature type="non-terminal residue" evidence="2">
    <location>
        <position position="88"/>
    </location>
</feature>
<accession>A0A820EQY2</accession>
<gene>
    <name evidence="2" type="ORF">JBS370_LOCUS38718</name>
</gene>
<organism evidence="2 3">
    <name type="scientific">Rotaria sordida</name>
    <dbReference type="NCBI Taxonomy" id="392033"/>
    <lineage>
        <taxon>Eukaryota</taxon>
        <taxon>Metazoa</taxon>
        <taxon>Spiralia</taxon>
        <taxon>Gnathifera</taxon>
        <taxon>Rotifera</taxon>
        <taxon>Eurotatoria</taxon>
        <taxon>Bdelloidea</taxon>
        <taxon>Philodinida</taxon>
        <taxon>Philodinidae</taxon>
        <taxon>Rotaria</taxon>
    </lineage>
</organism>
<sequence length="88" mass="10248">MICMSEHYKRSNYCRAEAQHAFKRQLKIVPILLQQFYKPDGWLAFLIGELVYVDSAKYNFLQAFEILINELNAPAHHDNTSGTRVSPF</sequence>
<reference evidence="2" key="1">
    <citation type="submission" date="2021-02" db="EMBL/GenBank/DDBJ databases">
        <authorList>
            <person name="Nowell W R."/>
        </authorList>
    </citation>
    <scope>NUCLEOTIDE SEQUENCE</scope>
</reference>
<feature type="domain" description="TIR" evidence="1">
    <location>
        <begin position="2"/>
        <end position="67"/>
    </location>
</feature>
<dbReference type="AlphaFoldDB" id="A0A820EQY2"/>
<evidence type="ECO:0000313" key="2">
    <source>
        <dbReference type="EMBL" id="CAF4251007.1"/>
    </source>
</evidence>
<dbReference type="SUPFAM" id="SSF52200">
    <property type="entry name" value="Toll/Interleukin receptor TIR domain"/>
    <property type="match status" value="1"/>
</dbReference>
<dbReference type="InterPro" id="IPR035897">
    <property type="entry name" value="Toll_tir_struct_dom_sf"/>
</dbReference>
<dbReference type="InterPro" id="IPR000157">
    <property type="entry name" value="TIR_dom"/>
</dbReference>
<name>A0A820EQY2_9BILA</name>
<dbReference type="EMBL" id="CAJOBD010022417">
    <property type="protein sequence ID" value="CAF4251007.1"/>
    <property type="molecule type" value="Genomic_DNA"/>
</dbReference>
<evidence type="ECO:0000259" key="1">
    <source>
        <dbReference type="Pfam" id="PF13676"/>
    </source>
</evidence>
<protein>
    <recommendedName>
        <fullName evidence="1">TIR domain-containing protein</fullName>
    </recommendedName>
</protein>
<proteinExistence type="predicted"/>
<dbReference type="PANTHER" id="PTHR46270:SF2">
    <property type="entry name" value="TIR DOMAIN-CONTAINING PROTEIN"/>
    <property type="match status" value="1"/>
</dbReference>
<dbReference type="Pfam" id="PF13676">
    <property type="entry name" value="TIR_2"/>
    <property type="match status" value="1"/>
</dbReference>